<dbReference type="GO" id="GO:0006543">
    <property type="term" value="P:L-glutamine catabolic process"/>
    <property type="evidence" value="ECO:0007669"/>
    <property type="project" value="UniProtKB-UniRule"/>
</dbReference>
<evidence type="ECO:0000313" key="11">
    <source>
        <dbReference type="Proteomes" id="UP000248410"/>
    </source>
</evidence>
<evidence type="ECO:0000256" key="2">
    <source>
        <dbReference type="ARBA" id="ARBA00022801"/>
    </source>
</evidence>
<evidence type="ECO:0000256" key="8">
    <source>
        <dbReference type="PIRSR" id="PIRSR005639-1"/>
    </source>
</evidence>
<dbReference type="InterPro" id="IPR029062">
    <property type="entry name" value="Class_I_gatase-like"/>
</dbReference>
<feature type="binding site" evidence="7 9">
    <location>
        <position position="116"/>
    </location>
    <ligand>
        <name>L-glutamine</name>
        <dbReference type="ChEBI" id="CHEBI:58359"/>
    </ligand>
</feature>
<gene>
    <name evidence="7" type="primary">pdxT</name>
    <name evidence="10" type="ORF">DFR86_08615</name>
</gene>
<keyword evidence="3 7" id="KW-0663">Pyridoxal phosphate</keyword>
<dbReference type="SUPFAM" id="SSF52317">
    <property type="entry name" value="Class I glutamine amidotransferase-like"/>
    <property type="match status" value="1"/>
</dbReference>
<dbReference type="PIRSF" id="PIRSF005639">
    <property type="entry name" value="Glut_amidoT_SNO"/>
    <property type="match status" value="1"/>
</dbReference>
<feature type="active site" description="Charge relay system" evidence="7 8">
    <location>
        <position position="182"/>
    </location>
</feature>
<protein>
    <recommendedName>
        <fullName evidence="7">Pyridoxal 5'-phosphate synthase subunit PdxT</fullName>
        <ecNumber evidence="7">4.3.3.6</ecNumber>
    </recommendedName>
    <alternativeName>
        <fullName evidence="7">Pdx2</fullName>
    </alternativeName>
    <alternativeName>
        <fullName evidence="7">Pyridoxal 5'-phosphate synthase glutaminase subunit</fullName>
        <ecNumber evidence="7">3.5.1.2</ecNumber>
    </alternativeName>
</protein>
<keyword evidence="5 7" id="KW-0456">Lyase</keyword>
<evidence type="ECO:0000256" key="9">
    <source>
        <dbReference type="PIRSR" id="PIRSR005639-2"/>
    </source>
</evidence>
<evidence type="ECO:0000256" key="5">
    <source>
        <dbReference type="ARBA" id="ARBA00023239"/>
    </source>
</evidence>
<dbReference type="AlphaFoldDB" id="A0A2U9INK3"/>
<evidence type="ECO:0000313" key="10">
    <source>
        <dbReference type="EMBL" id="AWR97603.1"/>
    </source>
</evidence>
<dbReference type="PROSITE" id="PS51130">
    <property type="entry name" value="PDXT_SNO_2"/>
    <property type="match status" value="1"/>
</dbReference>
<dbReference type="KEGG" id="asul:DFR86_08615"/>
<dbReference type="NCBIfam" id="TIGR03800">
    <property type="entry name" value="PLP_synth_Pdx2"/>
    <property type="match status" value="1"/>
</dbReference>
<dbReference type="GO" id="GO:0008614">
    <property type="term" value="P:pyridoxine metabolic process"/>
    <property type="evidence" value="ECO:0007669"/>
    <property type="project" value="TreeGrafter"/>
</dbReference>
<dbReference type="GeneID" id="36838026"/>
<organism evidence="10 11">
    <name type="scientific">Acidianus sulfidivorans JP7</name>
    <dbReference type="NCBI Taxonomy" id="619593"/>
    <lineage>
        <taxon>Archaea</taxon>
        <taxon>Thermoproteota</taxon>
        <taxon>Thermoprotei</taxon>
        <taxon>Sulfolobales</taxon>
        <taxon>Sulfolobaceae</taxon>
        <taxon>Acidianus</taxon>
    </lineage>
</organism>
<dbReference type="EMBL" id="CP029288">
    <property type="protein sequence ID" value="AWR97603.1"/>
    <property type="molecule type" value="Genomic_DNA"/>
</dbReference>
<keyword evidence="2 7" id="KW-0378">Hydrolase</keyword>
<proteinExistence type="inferred from homology"/>
<name>A0A2U9INK3_9CREN</name>
<dbReference type="EC" id="4.3.3.6" evidence="7"/>
<dbReference type="GO" id="GO:0042823">
    <property type="term" value="P:pyridoxal phosphate biosynthetic process"/>
    <property type="evidence" value="ECO:0007669"/>
    <property type="project" value="UniProtKB-UniRule"/>
</dbReference>
<evidence type="ECO:0000256" key="4">
    <source>
        <dbReference type="ARBA" id="ARBA00022962"/>
    </source>
</evidence>
<dbReference type="PROSITE" id="PS51273">
    <property type="entry name" value="GATASE_TYPE_1"/>
    <property type="match status" value="1"/>
</dbReference>
<feature type="binding site" evidence="7 9">
    <location>
        <begin position="146"/>
        <end position="147"/>
    </location>
    <ligand>
        <name>L-glutamine</name>
        <dbReference type="ChEBI" id="CHEBI:58359"/>
    </ligand>
</feature>
<accession>A0A2U9INK3</accession>
<dbReference type="PANTHER" id="PTHR31559:SF0">
    <property type="entry name" value="PYRIDOXAL 5'-PHOSPHATE SYNTHASE SUBUNIT SNO1-RELATED"/>
    <property type="match status" value="1"/>
</dbReference>
<evidence type="ECO:0000256" key="3">
    <source>
        <dbReference type="ARBA" id="ARBA00022898"/>
    </source>
</evidence>
<dbReference type="CDD" id="cd01749">
    <property type="entry name" value="GATase1_PB"/>
    <property type="match status" value="1"/>
</dbReference>
<dbReference type="Gene3D" id="3.40.50.880">
    <property type="match status" value="1"/>
</dbReference>
<dbReference type="InterPro" id="IPR002161">
    <property type="entry name" value="PdxT/SNO"/>
</dbReference>
<dbReference type="GO" id="GO:1903600">
    <property type="term" value="C:glutaminase complex"/>
    <property type="evidence" value="ECO:0007669"/>
    <property type="project" value="TreeGrafter"/>
</dbReference>
<dbReference type="UniPathway" id="UPA00245"/>
<dbReference type="GO" id="GO:0004359">
    <property type="term" value="F:glutaminase activity"/>
    <property type="evidence" value="ECO:0007669"/>
    <property type="project" value="UniProtKB-UniRule"/>
</dbReference>
<comment type="catalytic activity">
    <reaction evidence="6 7">
        <text>L-glutamine + H2O = L-glutamate + NH4(+)</text>
        <dbReference type="Rhea" id="RHEA:15889"/>
        <dbReference type="ChEBI" id="CHEBI:15377"/>
        <dbReference type="ChEBI" id="CHEBI:28938"/>
        <dbReference type="ChEBI" id="CHEBI:29985"/>
        <dbReference type="ChEBI" id="CHEBI:58359"/>
        <dbReference type="EC" id="3.5.1.2"/>
    </reaction>
</comment>
<dbReference type="Pfam" id="PF01174">
    <property type="entry name" value="SNO"/>
    <property type="match status" value="1"/>
</dbReference>
<dbReference type="HAMAP" id="MF_01615">
    <property type="entry name" value="PdxT"/>
    <property type="match status" value="1"/>
</dbReference>
<reference evidence="10 11" key="1">
    <citation type="submission" date="2018-05" db="EMBL/GenBank/DDBJ databases">
        <title>Complete Genome Sequences of Extremely Thermoacidophilic, Metal-Mobilizing Type-Strain Members of the Archaeal Family Sulfolobaceae: Acidianus brierleyi DSM-1651T, Acidianus sulfidivorans DSM-18786T, Metallosphaera hakonensis DSM-7519T, and Metallosphaera prunae DSM-10039T.</title>
        <authorList>
            <person name="Counts J.A."/>
            <person name="Kelly R.M."/>
        </authorList>
    </citation>
    <scope>NUCLEOTIDE SEQUENCE [LARGE SCALE GENOMIC DNA]</scope>
    <source>
        <strain evidence="10 11">JP7</strain>
    </source>
</reference>
<dbReference type="GO" id="GO:0036381">
    <property type="term" value="F:pyridoxal 5'-phosphate synthase (glutamine hydrolysing) activity"/>
    <property type="evidence" value="ECO:0007669"/>
    <property type="project" value="UniProtKB-UniRule"/>
</dbReference>
<dbReference type="GO" id="GO:0005829">
    <property type="term" value="C:cytosol"/>
    <property type="evidence" value="ECO:0007669"/>
    <property type="project" value="TreeGrafter"/>
</dbReference>
<dbReference type="FunFam" id="3.40.50.880:FF:000041">
    <property type="entry name" value="Glutamine amidotransferase subunit pdxT, putative"/>
    <property type="match status" value="1"/>
</dbReference>
<dbReference type="PANTHER" id="PTHR31559">
    <property type="entry name" value="PYRIDOXAL 5'-PHOSPHATE SYNTHASE SUBUNIT SNO"/>
    <property type="match status" value="1"/>
</dbReference>
<evidence type="ECO:0000256" key="6">
    <source>
        <dbReference type="ARBA" id="ARBA00049534"/>
    </source>
</evidence>
<comment type="similarity">
    <text evidence="1 7">Belongs to the glutaminase PdxT/SNO family.</text>
</comment>
<dbReference type="PROSITE" id="PS01236">
    <property type="entry name" value="PDXT_SNO_1"/>
    <property type="match status" value="1"/>
</dbReference>
<comment type="subunit">
    <text evidence="7">In the presence of PdxS, forms a dodecamer of heterodimers. Only shows activity in the heterodimer.</text>
</comment>
<evidence type="ECO:0000256" key="1">
    <source>
        <dbReference type="ARBA" id="ARBA00008345"/>
    </source>
</evidence>
<dbReference type="Proteomes" id="UP000248410">
    <property type="component" value="Chromosome"/>
</dbReference>
<feature type="binding site" evidence="7 9">
    <location>
        <begin position="52"/>
        <end position="54"/>
    </location>
    <ligand>
        <name>L-glutamine</name>
        <dbReference type="ChEBI" id="CHEBI:58359"/>
    </ligand>
</feature>
<feature type="active site" description="Nucleophile" evidence="7 8">
    <location>
        <position position="84"/>
    </location>
</feature>
<sequence length="201" mass="21600">MKIGILAYQGSFEEHALQAKRALLNLKIDGDVVPVKKVSELNTVDGIIIPGGESTTIGIIAQKLGLLDSLKEKIGEGLPVLGTCAGAIMLAKDVSDAKVGKKSQPLIGAMDMTVIRNYYGRQRESFEAPIDLSKIGGGNSTKVVFIRAPAITKVWGNAKVLSEFNSTYVMVQQGNLIATTFHPELSGTTLVHEYFISLIKK</sequence>
<dbReference type="RefSeq" id="WP_110380493.1">
    <property type="nucleotide sequence ID" value="NZ_CP029288.2"/>
</dbReference>
<evidence type="ECO:0000256" key="7">
    <source>
        <dbReference type="HAMAP-Rule" id="MF_01615"/>
    </source>
</evidence>
<keyword evidence="4 7" id="KW-0315">Glutamine amidotransferase</keyword>
<feature type="active site" description="Charge relay system" evidence="7 8">
    <location>
        <position position="184"/>
    </location>
</feature>
<keyword evidence="11" id="KW-1185">Reference proteome</keyword>
<comment type="pathway">
    <text evidence="7">Cofactor biosynthesis; pyridoxal 5'-phosphate biosynthesis.</text>
</comment>
<dbReference type="InterPro" id="IPR021196">
    <property type="entry name" value="PdxT/SNO_CS"/>
</dbReference>
<dbReference type="EC" id="3.5.1.2" evidence="7"/>
<dbReference type="OrthoDB" id="26717at2157"/>
<comment type="function">
    <text evidence="7">Catalyzes the hydrolysis of glutamine to glutamate and ammonia as part of the biosynthesis of pyridoxal 5'-phosphate. The resulting ammonia molecule is channeled to the active site of PdxS.</text>
</comment>
<comment type="catalytic activity">
    <reaction evidence="7">
        <text>aldehydo-D-ribose 5-phosphate + D-glyceraldehyde 3-phosphate + L-glutamine = pyridoxal 5'-phosphate + L-glutamate + phosphate + 3 H2O + H(+)</text>
        <dbReference type="Rhea" id="RHEA:31507"/>
        <dbReference type="ChEBI" id="CHEBI:15377"/>
        <dbReference type="ChEBI" id="CHEBI:15378"/>
        <dbReference type="ChEBI" id="CHEBI:29985"/>
        <dbReference type="ChEBI" id="CHEBI:43474"/>
        <dbReference type="ChEBI" id="CHEBI:58273"/>
        <dbReference type="ChEBI" id="CHEBI:58359"/>
        <dbReference type="ChEBI" id="CHEBI:59776"/>
        <dbReference type="ChEBI" id="CHEBI:597326"/>
        <dbReference type="EC" id="4.3.3.6"/>
    </reaction>
</comment>